<dbReference type="PANTHER" id="PTHR30547">
    <property type="entry name" value="UNCHARACTERIZED PROTEIN YHCG-RELATED"/>
    <property type="match status" value="1"/>
</dbReference>
<dbReference type="Gene3D" id="3.40.1350.10">
    <property type="match status" value="1"/>
</dbReference>
<feature type="domain" description="YhcG PDDEXK nuclease" evidence="1">
    <location>
        <begin position="3"/>
        <end position="156"/>
    </location>
</feature>
<dbReference type="EMBL" id="MT631401">
    <property type="protein sequence ID" value="QNO50018.1"/>
    <property type="molecule type" value="Genomic_DNA"/>
</dbReference>
<evidence type="ECO:0000259" key="1">
    <source>
        <dbReference type="Pfam" id="PF06250"/>
    </source>
</evidence>
<dbReference type="InterPro" id="IPR053148">
    <property type="entry name" value="PD-DEXK-like_domain"/>
</dbReference>
<dbReference type="InterPro" id="IPR009362">
    <property type="entry name" value="YhcG_C"/>
</dbReference>
<dbReference type="PANTHER" id="PTHR30547:SF0">
    <property type="entry name" value="BLR8175 PROTEIN"/>
    <property type="match status" value="1"/>
</dbReference>
<evidence type="ECO:0000313" key="2">
    <source>
        <dbReference type="EMBL" id="QNO50018.1"/>
    </source>
</evidence>
<protein>
    <recommendedName>
        <fullName evidence="1">YhcG PDDEXK nuclease domain-containing protein</fullName>
    </recommendedName>
</protein>
<name>A0A7G9YPT4_9EURY</name>
<organism evidence="2">
    <name type="scientific">Candidatus Methanogaster sp. ANME-2c ERB4</name>
    <dbReference type="NCBI Taxonomy" id="2759911"/>
    <lineage>
        <taxon>Archaea</taxon>
        <taxon>Methanobacteriati</taxon>
        <taxon>Methanobacteriota</taxon>
        <taxon>Stenosarchaea group</taxon>
        <taxon>Methanomicrobia</taxon>
        <taxon>Methanosarcinales</taxon>
        <taxon>ANME-2 cluster</taxon>
        <taxon>Candidatus Methanogasteraceae</taxon>
        <taxon>Candidatus Methanogaster</taxon>
    </lineage>
</organism>
<dbReference type="AlphaFoldDB" id="A0A7G9YPT4"/>
<sequence length="171" mass="19390">MEQTIKDPYIFDFITIGKDAKERELEKALIEKIKDFLLELGMGFAFMGSQYHLEVDGRDFYLDLLFYHHRLRCLVAIDLKMTDFMPEYAGKMNFYLSALDDMVRHPDDQPSVGIVLCKSKSGLVAEYSLRDMGKPIGVSEYRLTSRLPDGLSGQLPSPQELAGVLEEVEGG</sequence>
<reference evidence="2" key="1">
    <citation type="submission" date="2020-06" db="EMBL/GenBank/DDBJ databases">
        <title>Unique genomic features of the anaerobic methanotrophic archaea.</title>
        <authorList>
            <person name="Chadwick G.L."/>
            <person name="Skennerton C.T."/>
            <person name="Laso-Perez R."/>
            <person name="Leu A.O."/>
            <person name="Speth D.R."/>
            <person name="Yu H."/>
            <person name="Morgan-Lang C."/>
            <person name="Hatzenpichler R."/>
            <person name="Goudeau D."/>
            <person name="Malmstrom R."/>
            <person name="Brazelton W.J."/>
            <person name="Woyke T."/>
            <person name="Hallam S.J."/>
            <person name="Tyson G.W."/>
            <person name="Wegener G."/>
            <person name="Boetius A."/>
            <person name="Orphan V."/>
        </authorList>
    </citation>
    <scope>NUCLEOTIDE SEQUENCE</scope>
</reference>
<dbReference type="GO" id="GO:0003676">
    <property type="term" value="F:nucleic acid binding"/>
    <property type="evidence" value="ECO:0007669"/>
    <property type="project" value="InterPro"/>
</dbReference>
<dbReference type="InterPro" id="IPR011856">
    <property type="entry name" value="tRNA_endonuc-like_dom_sf"/>
</dbReference>
<accession>A0A7G9YPT4</accession>
<proteinExistence type="predicted"/>
<gene>
    <name evidence="2" type="ORF">CAGMOKBG_00038</name>
</gene>
<dbReference type="Pfam" id="PF06250">
    <property type="entry name" value="YhcG_C"/>
    <property type="match status" value="1"/>
</dbReference>